<feature type="transmembrane region" description="Helical" evidence="3">
    <location>
        <begin position="720"/>
        <end position="741"/>
    </location>
</feature>
<feature type="transmembrane region" description="Helical" evidence="3">
    <location>
        <begin position="452"/>
        <end position="476"/>
    </location>
</feature>
<evidence type="ECO:0000313" key="4">
    <source>
        <dbReference type="EMBL" id="KAK9815554.1"/>
    </source>
</evidence>
<proteinExistence type="inferred from homology"/>
<feature type="transmembrane region" description="Helical" evidence="3">
    <location>
        <begin position="861"/>
        <end position="881"/>
    </location>
</feature>
<comment type="caution">
    <text evidence="4">The sequence shown here is derived from an EMBL/GenBank/DDBJ whole genome shotgun (WGS) entry which is preliminary data.</text>
</comment>
<feature type="transmembrane region" description="Helical" evidence="3">
    <location>
        <begin position="381"/>
        <end position="399"/>
    </location>
</feature>
<evidence type="ECO:0000256" key="3">
    <source>
        <dbReference type="SAM" id="Phobius"/>
    </source>
</evidence>
<dbReference type="Gene3D" id="1.20.1250.20">
    <property type="entry name" value="MFS general substrate transporter like domains"/>
    <property type="match status" value="1"/>
</dbReference>
<feature type="transmembrane region" description="Helical" evidence="3">
    <location>
        <begin position="675"/>
        <end position="700"/>
    </location>
</feature>
<feature type="compositionally biased region" description="Low complexity" evidence="2">
    <location>
        <begin position="111"/>
        <end position="120"/>
    </location>
</feature>
<accession>A0AAW1Q5D1</accession>
<feature type="transmembrane region" description="Helical" evidence="3">
    <location>
        <begin position="953"/>
        <end position="975"/>
    </location>
</feature>
<evidence type="ECO:0000313" key="5">
    <source>
        <dbReference type="Proteomes" id="UP001489004"/>
    </source>
</evidence>
<sequence length="1219" mass="132450">MHKPAREQPAASGEEAALSFTSANQLSPAEDYEAKLQQLRRKTLPQLREWVTLNRDYLSWEFMLWLADREEEADGHEQLELSVLCGQVMALREGLDPVSFEELQAEIQAAAAAEEAQAQQPDGDHSAAGPSALTVASRFDGIVRQSAQLALTQQGAVIAEQQMRLLDTDVKEARSQSTVELIGRKELSSGEAAQLPQSASAASRILDFLLTVGNRQERAHMLQDAFTPPEAAAGGREEEVELLHTTPLQLLQAIDLMLSREQQPHQLPAGADPAGQLQPSLLAAVGAMQQEHDLGLVGKEGFVGKVGTWVKWAYGLPGFATTSLSFLISVYATDFYVSVGASLSFLSFFTALARSCDVMTDPLMGWLSDRLRCRFGRRRPFMALGCVFYAALFTLLFSPPRGDGNSSNSLAAYWFGFFYTIFYLSDTFCNVPYEALGPELSDSYDERSKIFFLARMCNMFGMLVAAGAPASISYLLRTSNDKTSMVDCHALFDGPSGGPASNYPNNPHPPVFADTAVCRNSTECDGANANYCFVEAYQTGQPAHPDQDAKTYYYEAQLEVIDQVCKAVSSSLLSATSMLDCAGRAASPCSSAAVQAAGSGVGCIPFHRYSISALDAQRIAFTAVAAGFGAYYVIAMLHCVFVVRERFHEEGEHAPVPLVASIMRACKNLAFKPQLAAWALDGLALSALVTMFPFFIRYIVVSDGVKAQASGFSMDPQVCMGLSVMGLLLTAMATSPGWLYVANRFGKYYAWLLYNLLTAIFVVLFFIPTEGDPAATIAIMVVNGIPVGGQFLINSILADVIDYDEFLNGTRSEGAFSVFATLIPKFVAIPASALPLALINLMGFHPPISGVAQSQTNTVKVFIRFTFVLLPFVCSVLSFFIKMRFPIKTKEISNKISEGIAAHQRGEAALDPLTGREISLLKISAEEEKHVWLYENFSYRCLDKLMKTGNPDFIITEVFIYVAMGLVAVLSFGIGTGLTFRLMDNPTLAIIPIALVILTGASMCFFLLNLMRFLQARQLRRGDFRQHVALIQKVKDAKKFGQRSSTFEGASGGRMLVEYMPFYERIPVLRPLIDMIKHHGSKPGSRRESTVDPGELKLGIGSSKLATGSTAAGSEASQHEAIKAVSPRARTSTAWHTPTKGKHKGAPGTVELEVLPGSLPSFSGVPLTETAPNASHIAEEGGEEAYVGDPAETEAVRQPRRKGRKPHKISPEPPGDSSP</sequence>
<feature type="transmembrane region" description="Helical" evidence="3">
    <location>
        <begin position="411"/>
        <end position="431"/>
    </location>
</feature>
<dbReference type="Pfam" id="PF13347">
    <property type="entry name" value="MFS_2"/>
    <property type="match status" value="2"/>
</dbReference>
<dbReference type="SUPFAM" id="SSF103473">
    <property type="entry name" value="MFS general substrate transporter"/>
    <property type="match status" value="2"/>
</dbReference>
<feature type="region of interest" description="Disordered" evidence="2">
    <location>
        <begin position="111"/>
        <end position="130"/>
    </location>
</feature>
<protein>
    <submittedName>
        <fullName evidence="4">Uncharacterized protein</fullName>
    </submittedName>
</protein>
<dbReference type="PANTHER" id="PTHR11328:SF24">
    <property type="entry name" value="MAJOR FACILITATOR SUPERFAMILY (MFS) PROFILE DOMAIN-CONTAINING PROTEIN"/>
    <property type="match status" value="1"/>
</dbReference>
<dbReference type="GO" id="GO:0005886">
    <property type="term" value="C:plasma membrane"/>
    <property type="evidence" value="ECO:0007669"/>
    <property type="project" value="TreeGrafter"/>
</dbReference>
<organism evidence="4 5">
    <name type="scientific">[Myrmecia] bisecta</name>
    <dbReference type="NCBI Taxonomy" id="41462"/>
    <lineage>
        <taxon>Eukaryota</taxon>
        <taxon>Viridiplantae</taxon>
        <taxon>Chlorophyta</taxon>
        <taxon>core chlorophytes</taxon>
        <taxon>Trebouxiophyceae</taxon>
        <taxon>Trebouxiales</taxon>
        <taxon>Trebouxiaceae</taxon>
        <taxon>Myrmecia</taxon>
    </lineage>
</organism>
<dbReference type="GO" id="GO:0015293">
    <property type="term" value="F:symporter activity"/>
    <property type="evidence" value="ECO:0007669"/>
    <property type="project" value="InterPro"/>
</dbReference>
<keyword evidence="5" id="KW-1185">Reference proteome</keyword>
<evidence type="ECO:0000256" key="1">
    <source>
        <dbReference type="ARBA" id="ARBA00008335"/>
    </source>
</evidence>
<gene>
    <name evidence="4" type="ORF">WJX72_005656</name>
</gene>
<feature type="region of interest" description="Disordered" evidence="2">
    <location>
        <begin position="1"/>
        <end position="24"/>
    </location>
</feature>
<feature type="region of interest" description="Disordered" evidence="2">
    <location>
        <begin position="1079"/>
        <end position="1147"/>
    </location>
</feature>
<dbReference type="EMBL" id="JALJOR010000006">
    <property type="protein sequence ID" value="KAK9815554.1"/>
    <property type="molecule type" value="Genomic_DNA"/>
</dbReference>
<feature type="region of interest" description="Disordered" evidence="2">
    <location>
        <begin position="1179"/>
        <end position="1219"/>
    </location>
</feature>
<reference evidence="4 5" key="1">
    <citation type="journal article" date="2024" name="Nat. Commun.">
        <title>Phylogenomics reveals the evolutionary origins of lichenization in chlorophyte algae.</title>
        <authorList>
            <person name="Puginier C."/>
            <person name="Libourel C."/>
            <person name="Otte J."/>
            <person name="Skaloud P."/>
            <person name="Haon M."/>
            <person name="Grisel S."/>
            <person name="Petersen M."/>
            <person name="Berrin J.G."/>
            <person name="Delaux P.M."/>
            <person name="Dal Grande F."/>
            <person name="Keller J."/>
        </authorList>
    </citation>
    <scope>NUCLEOTIDE SEQUENCE [LARGE SCALE GENOMIC DNA]</scope>
    <source>
        <strain evidence="4 5">SAG 2043</strain>
    </source>
</reference>
<comment type="similarity">
    <text evidence="1">Belongs to the major facilitator superfamily.</text>
</comment>
<evidence type="ECO:0000256" key="2">
    <source>
        <dbReference type="SAM" id="MobiDB-lite"/>
    </source>
</evidence>
<feature type="transmembrane region" description="Helical" evidence="3">
    <location>
        <begin position="814"/>
        <end position="841"/>
    </location>
</feature>
<keyword evidence="3" id="KW-0472">Membrane</keyword>
<dbReference type="PANTHER" id="PTHR11328">
    <property type="entry name" value="MAJOR FACILITATOR SUPERFAMILY DOMAIN-CONTAINING PROTEIN"/>
    <property type="match status" value="1"/>
</dbReference>
<dbReference type="AlphaFoldDB" id="A0AAW1Q5D1"/>
<dbReference type="GO" id="GO:0008643">
    <property type="term" value="P:carbohydrate transport"/>
    <property type="evidence" value="ECO:0007669"/>
    <property type="project" value="InterPro"/>
</dbReference>
<feature type="transmembrane region" description="Helical" evidence="3">
    <location>
        <begin position="619"/>
        <end position="643"/>
    </location>
</feature>
<dbReference type="InterPro" id="IPR039672">
    <property type="entry name" value="MFS_2"/>
</dbReference>
<keyword evidence="3" id="KW-0812">Transmembrane</keyword>
<feature type="transmembrane region" description="Helical" evidence="3">
    <location>
        <begin position="987"/>
        <end position="1011"/>
    </location>
</feature>
<feature type="transmembrane region" description="Helical" evidence="3">
    <location>
        <begin position="773"/>
        <end position="793"/>
    </location>
</feature>
<dbReference type="InterPro" id="IPR036259">
    <property type="entry name" value="MFS_trans_sf"/>
</dbReference>
<keyword evidence="3" id="KW-1133">Transmembrane helix</keyword>
<dbReference type="Proteomes" id="UP001489004">
    <property type="component" value="Unassembled WGS sequence"/>
</dbReference>
<feature type="compositionally biased region" description="Low complexity" evidence="2">
    <location>
        <begin position="1106"/>
        <end position="1116"/>
    </location>
</feature>
<feature type="compositionally biased region" description="Basic residues" evidence="2">
    <location>
        <begin position="1198"/>
        <end position="1208"/>
    </location>
</feature>
<feature type="transmembrane region" description="Helical" evidence="3">
    <location>
        <begin position="748"/>
        <end position="767"/>
    </location>
</feature>
<name>A0AAW1Q5D1_9CHLO</name>